<reference evidence="2 3" key="1">
    <citation type="journal article" date="2012" name="J. Bacteriol.">
        <title>Genome sequence of benzo(a)pyrene-degrading bacterium Novosphingobium pentaromativorans US6-1.</title>
        <authorList>
            <person name="Luo Y.R."/>
            <person name="Kang S.G."/>
            <person name="Kim S.J."/>
            <person name="Kim M.R."/>
            <person name="Li N."/>
            <person name="Lee J.H."/>
            <person name="Kwon K.K."/>
        </authorList>
    </citation>
    <scope>NUCLEOTIDE SEQUENCE [LARGE SCALE GENOMIC DNA]</scope>
    <source>
        <strain evidence="2 3">US6-1</strain>
    </source>
</reference>
<sequence length="217" mass="22682">MEPNNALTVEQTTEETGAQAMARKLLQPTLKNAAAASAFTDKMMGTDLEMPGIGDYADHIHAVTHDAAGGDIAMASKILAAQAVTLDSMFAELARRAANNMGEYINAAERYGRLALKAQSNCRTTLEALAKLHQPREQTVRHVHVNEGGQAVVADHFHNHTGAAENGKSVKQSDATGTAGASAALPCPDAGGNGMPIASGEGQAAMQDARRHKSGRT</sequence>
<protein>
    <submittedName>
        <fullName evidence="2">Uncharacterized protein</fullName>
    </submittedName>
</protein>
<dbReference type="AlphaFoldDB" id="G6EB93"/>
<gene>
    <name evidence="2" type="ORF">NSU_1614</name>
</gene>
<evidence type="ECO:0000256" key="1">
    <source>
        <dbReference type="SAM" id="MobiDB-lite"/>
    </source>
</evidence>
<feature type="region of interest" description="Disordered" evidence="1">
    <location>
        <begin position="162"/>
        <end position="217"/>
    </location>
</feature>
<dbReference type="STRING" id="1088721.JI59_12030"/>
<dbReference type="PATRIC" id="fig|1088721.3.peg.1594"/>
<name>G6EB93_9SPHN</name>
<evidence type="ECO:0000313" key="2">
    <source>
        <dbReference type="EMBL" id="EHJ61452.1"/>
    </source>
</evidence>
<keyword evidence="3" id="KW-1185">Reference proteome</keyword>
<proteinExistence type="predicted"/>
<feature type="compositionally biased region" description="Low complexity" evidence="1">
    <location>
        <begin position="173"/>
        <end position="184"/>
    </location>
</feature>
<evidence type="ECO:0000313" key="3">
    <source>
        <dbReference type="Proteomes" id="UP000004030"/>
    </source>
</evidence>
<dbReference type="EMBL" id="AGFM01000019">
    <property type="protein sequence ID" value="EHJ61452.1"/>
    <property type="molecule type" value="Genomic_DNA"/>
</dbReference>
<dbReference type="RefSeq" id="WP_007012529.1">
    <property type="nucleotide sequence ID" value="NZ_CP009291.1"/>
</dbReference>
<dbReference type="eggNOG" id="ENOG503111Q">
    <property type="taxonomic scope" value="Bacteria"/>
</dbReference>
<dbReference type="KEGG" id="npn:JI59_12030"/>
<organism evidence="2 3">
    <name type="scientific">Novosphingobium pentaromativorans US6-1</name>
    <dbReference type="NCBI Taxonomy" id="1088721"/>
    <lineage>
        <taxon>Bacteria</taxon>
        <taxon>Pseudomonadati</taxon>
        <taxon>Pseudomonadota</taxon>
        <taxon>Alphaproteobacteria</taxon>
        <taxon>Sphingomonadales</taxon>
        <taxon>Sphingomonadaceae</taxon>
        <taxon>Novosphingobium</taxon>
    </lineage>
</organism>
<comment type="caution">
    <text evidence="2">The sequence shown here is derived from an EMBL/GenBank/DDBJ whole genome shotgun (WGS) entry which is preliminary data.</text>
</comment>
<dbReference type="Proteomes" id="UP000004030">
    <property type="component" value="Unassembled WGS sequence"/>
</dbReference>
<accession>G6EB93</accession>